<dbReference type="Pfam" id="PF01522">
    <property type="entry name" value="Polysacc_deac_1"/>
    <property type="match status" value="1"/>
</dbReference>
<protein>
    <submittedName>
        <fullName evidence="4">Polysaccharide deacetylase family protein</fullName>
    </submittedName>
</protein>
<evidence type="ECO:0000259" key="3">
    <source>
        <dbReference type="Pfam" id="PF01522"/>
    </source>
</evidence>
<keyword evidence="5" id="KW-1185">Reference proteome</keyword>
<dbReference type="InterPro" id="IPR011330">
    <property type="entry name" value="Glyco_hydro/deAcase_b/a-brl"/>
</dbReference>
<sequence>MRVPILTYHAVNIAGNDYASNDHVAFAADLEMLHATGWRIVPLHWIVEQRLGKADRDLRRCVALTCDDGSDFDYHDLDHPQHGRQRSLYNLLLDFRARHGRAAQPDLHLTVFAIADPSARTAMDRACLIGHDWMQEHWWRAAQSSGLVAIENHSWDHNHPCLANPGPAGLVRGDFHDVTTDAKADHEIRQAQDYLAARLAPHRPSLFCYPFGHVNAFLADDWLPRNGEAIGLAAAFGDGAQPATTQSHRWNIPRYICGWHWKSPAELAAILDQAA</sequence>
<accession>A0ABY6BI59</accession>
<feature type="domain" description="NodB homology" evidence="3">
    <location>
        <begin position="60"/>
        <end position="216"/>
    </location>
</feature>
<evidence type="ECO:0000313" key="4">
    <source>
        <dbReference type="EMBL" id="UXI69467.1"/>
    </source>
</evidence>
<dbReference type="PANTHER" id="PTHR34216:SF3">
    <property type="entry name" value="POLY-BETA-1,6-N-ACETYL-D-GLUCOSAMINE N-DEACETYLASE"/>
    <property type="match status" value="1"/>
</dbReference>
<keyword evidence="2" id="KW-0732">Signal</keyword>
<organism evidence="4 5">
    <name type="scientific">Tahibacter amnicola</name>
    <dbReference type="NCBI Taxonomy" id="2976241"/>
    <lineage>
        <taxon>Bacteria</taxon>
        <taxon>Pseudomonadati</taxon>
        <taxon>Pseudomonadota</taxon>
        <taxon>Gammaproteobacteria</taxon>
        <taxon>Lysobacterales</taxon>
        <taxon>Rhodanobacteraceae</taxon>
        <taxon>Tahibacter</taxon>
    </lineage>
</organism>
<name>A0ABY6BI59_9GAMM</name>
<dbReference type="SUPFAM" id="SSF88713">
    <property type="entry name" value="Glycoside hydrolase/deacetylase"/>
    <property type="match status" value="1"/>
</dbReference>
<dbReference type="PANTHER" id="PTHR34216">
    <property type="match status" value="1"/>
</dbReference>
<evidence type="ECO:0000256" key="2">
    <source>
        <dbReference type="ARBA" id="ARBA00022729"/>
    </source>
</evidence>
<dbReference type="EMBL" id="CP104694">
    <property type="protein sequence ID" value="UXI69467.1"/>
    <property type="molecule type" value="Genomic_DNA"/>
</dbReference>
<dbReference type="Proteomes" id="UP001064632">
    <property type="component" value="Chromosome"/>
</dbReference>
<reference evidence="4" key="1">
    <citation type="submission" date="2022-09" db="EMBL/GenBank/DDBJ databases">
        <title>Tahibacter sp. nov., isolated from a fresh water.</title>
        <authorList>
            <person name="Baek J.H."/>
            <person name="Lee J.K."/>
            <person name="Kim J.M."/>
            <person name="Jeon C.O."/>
        </authorList>
    </citation>
    <scope>NUCLEOTIDE SEQUENCE</scope>
    <source>
        <strain evidence="4">W38</strain>
    </source>
</reference>
<evidence type="ECO:0000313" key="5">
    <source>
        <dbReference type="Proteomes" id="UP001064632"/>
    </source>
</evidence>
<dbReference type="Gene3D" id="3.20.20.370">
    <property type="entry name" value="Glycoside hydrolase/deacetylase"/>
    <property type="match status" value="1"/>
</dbReference>
<evidence type="ECO:0000256" key="1">
    <source>
        <dbReference type="ARBA" id="ARBA00004613"/>
    </source>
</evidence>
<dbReference type="InterPro" id="IPR002509">
    <property type="entry name" value="NODB_dom"/>
</dbReference>
<proteinExistence type="predicted"/>
<comment type="subcellular location">
    <subcellularLocation>
        <location evidence="1">Secreted</location>
    </subcellularLocation>
</comment>
<gene>
    <name evidence="4" type="ORF">N4264_07405</name>
</gene>
<dbReference type="RefSeq" id="WP_261696422.1">
    <property type="nucleotide sequence ID" value="NZ_CP104694.1"/>
</dbReference>
<dbReference type="InterPro" id="IPR051398">
    <property type="entry name" value="Polysacch_Deacetylase"/>
</dbReference>